<evidence type="ECO:0000256" key="1">
    <source>
        <dbReference type="ARBA" id="ARBA00001974"/>
    </source>
</evidence>
<keyword evidence="3" id="KW-0285">Flavoprotein</keyword>
<reference evidence="7 8" key="1">
    <citation type="submission" date="2019-02" db="EMBL/GenBank/DDBJ databases">
        <title>Genome sequencing of the rare red list fungi Hericium alpestre (H. flagellum).</title>
        <authorList>
            <person name="Buettner E."/>
            <person name="Kellner H."/>
        </authorList>
    </citation>
    <scope>NUCLEOTIDE SEQUENCE [LARGE SCALE GENOMIC DNA]</scope>
    <source>
        <strain evidence="7 8">DSM 108284</strain>
    </source>
</reference>
<organism evidence="7 8">
    <name type="scientific">Hericium alpestre</name>
    <dbReference type="NCBI Taxonomy" id="135208"/>
    <lineage>
        <taxon>Eukaryota</taxon>
        <taxon>Fungi</taxon>
        <taxon>Dikarya</taxon>
        <taxon>Basidiomycota</taxon>
        <taxon>Agaricomycotina</taxon>
        <taxon>Agaricomycetes</taxon>
        <taxon>Russulales</taxon>
        <taxon>Hericiaceae</taxon>
        <taxon>Hericium</taxon>
    </lineage>
</organism>
<comment type="caution">
    <text evidence="7">The sequence shown here is derived from an EMBL/GenBank/DDBJ whole genome shotgun (WGS) entry which is preliminary data.</text>
</comment>
<name>A0A4Z0A611_9AGAM</name>
<evidence type="ECO:0000256" key="4">
    <source>
        <dbReference type="ARBA" id="ARBA00022827"/>
    </source>
</evidence>
<dbReference type="PANTHER" id="PTHR43004">
    <property type="entry name" value="TRK SYSTEM POTASSIUM UPTAKE PROTEIN"/>
    <property type="match status" value="1"/>
</dbReference>
<sequence>MSSSDHPAVLVVGAGPAGLITALALNKNGVPTRIIERRESFHGGIRGTFIQPRSIELLASLGVLDEVLKISVPPYTIGVHGAGKEILSEMKWAEEADESPGTPYRCGFNVNQSVFERVLREQLEKQSIAVETDVDLVGIERSASVARACLLVDGIQREEEFDYIVAADGAKELTFEWRRSSMLDGYFWLVLNIAWKVALVHKGLAYPSLLDTYEVERVPVIAEMLAMTSNLHKLAFASSSSVSALGEHNADVSAGQKVDHMFRPKTGLQLGVNCRWSPIVLDRRDTGAGQATLVQNPYGRDSDVLRAGDRAPDAPGLLEQPGGREARLFTVTAGCTQHAVLVFSGAAPAEDVKAAIVGLDRYRRGGIASVVVIAPQGSVMPACAGAQVFIDGAGHAYGGYQIDPRSLVFVVVRPDGIIGAFATGLEQMHKYFSAILL</sequence>
<dbReference type="Proteomes" id="UP000298061">
    <property type="component" value="Unassembled WGS sequence"/>
</dbReference>
<dbReference type="InterPro" id="IPR038220">
    <property type="entry name" value="PHOX_C_sf"/>
</dbReference>
<dbReference type="InterPro" id="IPR050641">
    <property type="entry name" value="RIFMO-like"/>
</dbReference>
<dbReference type="Pfam" id="PF01494">
    <property type="entry name" value="FAD_binding_3"/>
    <property type="match status" value="1"/>
</dbReference>
<dbReference type="InterPro" id="IPR036188">
    <property type="entry name" value="FAD/NAD-bd_sf"/>
</dbReference>
<proteinExistence type="inferred from homology"/>
<keyword evidence="5" id="KW-0560">Oxidoreductase</keyword>
<evidence type="ECO:0000313" key="7">
    <source>
        <dbReference type="EMBL" id="TFY81783.1"/>
    </source>
</evidence>
<comment type="similarity">
    <text evidence="2">Belongs to the PheA/TfdB FAD monooxygenase family.</text>
</comment>
<dbReference type="SUPFAM" id="SSF51905">
    <property type="entry name" value="FAD/NAD(P)-binding domain"/>
    <property type="match status" value="1"/>
</dbReference>
<accession>A0A4Z0A611</accession>
<gene>
    <name evidence="7" type="ORF">EWM64_g2228</name>
</gene>
<protein>
    <recommendedName>
        <fullName evidence="6">FAD-binding domain-containing protein</fullName>
    </recommendedName>
</protein>
<dbReference type="OrthoDB" id="2690153at2759"/>
<dbReference type="STRING" id="135208.A0A4Z0A611"/>
<evidence type="ECO:0000256" key="3">
    <source>
        <dbReference type="ARBA" id="ARBA00022630"/>
    </source>
</evidence>
<feature type="domain" description="FAD-binding" evidence="6">
    <location>
        <begin position="8"/>
        <end position="171"/>
    </location>
</feature>
<dbReference type="EMBL" id="SFCI01000174">
    <property type="protein sequence ID" value="TFY81783.1"/>
    <property type="molecule type" value="Genomic_DNA"/>
</dbReference>
<dbReference type="InterPro" id="IPR002938">
    <property type="entry name" value="FAD-bd"/>
</dbReference>
<evidence type="ECO:0000259" key="6">
    <source>
        <dbReference type="Pfam" id="PF01494"/>
    </source>
</evidence>
<dbReference type="InterPro" id="IPR036249">
    <property type="entry name" value="Thioredoxin-like_sf"/>
</dbReference>
<dbReference type="GO" id="GO:0016709">
    <property type="term" value="F:oxidoreductase activity, acting on paired donors, with incorporation or reduction of molecular oxygen, NAD(P)H as one donor, and incorporation of one atom of oxygen"/>
    <property type="evidence" value="ECO:0007669"/>
    <property type="project" value="UniProtKB-ARBA"/>
</dbReference>
<dbReference type="Gene3D" id="3.50.50.60">
    <property type="entry name" value="FAD/NAD(P)-binding domain"/>
    <property type="match status" value="1"/>
</dbReference>
<dbReference type="GO" id="GO:0071949">
    <property type="term" value="F:FAD binding"/>
    <property type="evidence" value="ECO:0007669"/>
    <property type="project" value="InterPro"/>
</dbReference>
<dbReference type="PRINTS" id="PR00420">
    <property type="entry name" value="RNGMNOXGNASE"/>
</dbReference>
<dbReference type="Gene3D" id="3.40.30.20">
    <property type="match status" value="1"/>
</dbReference>
<dbReference type="SUPFAM" id="SSF52833">
    <property type="entry name" value="Thioredoxin-like"/>
    <property type="match status" value="1"/>
</dbReference>
<keyword evidence="8" id="KW-1185">Reference proteome</keyword>
<dbReference type="AlphaFoldDB" id="A0A4Z0A611"/>
<evidence type="ECO:0000256" key="2">
    <source>
        <dbReference type="ARBA" id="ARBA00007801"/>
    </source>
</evidence>
<evidence type="ECO:0000256" key="5">
    <source>
        <dbReference type="ARBA" id="ARBA00023002"/>
    </source>
</evidence>
<dbReference type="PANTHER" id="PTHR43004:SF19">
    <property type="entry name" value="BINDING MONOOXYGENASE, PUTATIVE (JCVI)-RELATED"/>
    <property type="match status" value="1"/>
</dbReference>
<keyword evidence="4" id="KW-0274">FAD</keyword>
<evidence type="ECO:0000313" key="8">
    <source>
        <dbReference type="Proteomes" id="UP000298061"/>
    </source>
</evidence>
<comment type="cofactor">
    <cofactor evidence="1">
        <name>FAD</name>
        <dbReference type="ChEBI" id="CHEBI:57692"/>
    </cofactor>
</comment>